<accession>A0A401SUU9</accession>
<evidence type="ECO:0000313" key="1">
    <source>
        <dbReference type="EMBL" id="GCC34162.1"/>
    </source>
</evidence>
<comment type="caution">
    <text evidence="1">The sequence shown here is derived from an EMBL/GenBank/DDBJ whole genome shotgun (WGS) entry which is preliminary data.</text>
</comment>
<organism evidence="1 2">
    <name type="scientific">Chiloscyllium punctatum</name>
    <name type="common">Brownbanded bambooshark</name>
    <name type="synonym">Hemiscyllium punctatum</name>
    <dbReference type="NCBI Taxonomy" id="137246"/>
    <lineage>
        <taxon>Eukaryota</taxon>
        <taxon>Metazoa</taxon>
        <taxon>Chordata</taxon>
        <taxon>Craniata</taxon>
        <taxon>Vertebrata</taxon>
        <taxon>Chondrichthyes</taxon>
        <taxon>Elasmobranchii</taxon>
        <taxon>Galeomorphii</taxon>
        <taxon>Galeoidea</taxon>
        <taxon>Orectolobiformes</taxon>
        <taxon>Hemiscylliidae</taxon>
        <taxon>Chiloscyllium</taxon>
    </lineage>
</organism>
<dbReference type="Proteomes" id="UP000287033">
    <property type="component" value="Unassembled WGS sequence"/>
</dbReference>
<sequence length="73" mass="8332">MVRNPYCMFLSQITGLTQHIRYTTSENGFLVDVTTIVCLSCKADFQSNLSPVQATHHYNNSAAGWFTCNVWIW</sequence>
<proteinExistence type="predicted"/>
<dbReference type="EMBL" id="BEZZ01000573">
    <property type="protein sequence ID" value="GCC34162.1"/>
    <property type="molecule type" value="Genomic_DNA"/>
</dbReference>
<dbReference type="AlphaFoldDB" id="A0A401SUU9"/>
<protein>
    <submittedName>
        <fullName evidence="1">Uncharacterized protein</fullName>
    </submittedName>
</protein>
<keyword evidence="2" id="KW-1185">Reference proteome</keyword>
<name>A0A401SUU9_CHIPU</name>
<evidence type="ECO:0000313" key="2">
    <source>
        <dbReference type="Proteomes" id="UP000287033"/>
    </source>
</evidence>
<reference evidence="1 2" key="1">
    <citation type="journal article" date="2018" name="Nat. Ecol. Evol.">
        <title>Shark genomes provide insights into elasmobranch evolution and the origin of vertebrates.</title>
        <authorList>
            <person name="Hara Y"/>
            <person name="Yamaguchi K"/>
            <person name="Onimaru K"/>
            <person name="Kadota M"/>
            <person name="Koyanagi M"/>
            <person name="Keeley SD"/>
            <person name="Tatsumi K"/>
            <person name="Tanaka K"/>
            <person name="Motone F"/>
            <person name="Kageyama Y"/>
            <person name="Nozu R"/>
            <person name="Adachi N"/>
            <person name="Nishimura O"/>
            <person name="Nakagawa R"/>
            <person name="Tanegashima C"/>
            <person name="Kiyatake I"/>
            <person name="Matsumoto R"/>
            <person name="Murakumo K"/>
            <person name="Nishida K"/>
            <person name="Terakita A"/>
            <person name="Kuratani S"/>
            <person name="Sato K"/>
            <person name="Hyodo S Kuraku.S."/>
        </authorList>
    </citation>
    <scope>NUCLEOTIDE SEQUENCE [LARGE SCALE GENOMIC DNA]</scope>
</reference>
<gene>
    <name evidence="1" type="ORF">chiPu_0012635</name>
</gene>